<proteinExistence type="predicted"/>
<evidence type="ECO:0000256" key="1">
    <source>
        <dbReference type="SAM" id="SignalP"/>
    </source>
</evidence>
<dbReference type="RefSeq" id="WP_281804733.1">
    <property type="nucleotide sequence ID" value="NZ_BSEC01000001.1"/>
</dbReference>
<name>A0A9W6GXG9_9HYPH</name>
<comment type="caution">
    <text evidence="2">The sequence shown here is derived from an EMBL/GenBank/DDBJ whole genome shotgun (WGS) entry which is preliminary data.</text>
</comment>
<evidence type="ECO:0000313" key="3">
    <source>
        <dbReference type="Proteomes" id="UP001144323"/>
    </source>
</evidence>
<dbReference type="EMBL" id="BSEC01000001">
    <property type="protein sequence ID" value="GLI94620.1"/>
    <property type="molecule type" value="Genomic_DNA"/>
</dbReference>
<protein>
    <recommendedName>
        <fullName evidence="4">Invasion associated locus B family protein</fullName>
    </recommendedName>
</protein>
<feature type="chain" id="PRO_5040824534" description="Invasion associated locus B family protein" evidence="1">
    <location>
        <begin position="26"/>
        <end position="164"/>
    </location>
</feature>
<accession>A0A9W6GXG9</accession>
<evidence type="ECO:0000313" key="2">
    <source>
        <dbReference type="EMBL" id="GLI94620.1"/>
    </source>
</evidence>
<reference evidence="2" key="1">
    <citation type="journal article" date="2023" name="Int. J. Syst. Evol. Microbiol.">
        <title>Methylocystis iwaonis sp. nov., a type II methane-oxidizing bacterium from surface soil of a rice paddy field in Japan, and emended description of the genus Methylocystis (ex Whittenbury et al. 1970) Bowman et al. 1993.</title>
        <authorList>
            <person name="Kaise H."/>
            <person name="Sawadogo J.B."/>
            <person name="Alam M.S."/>
            <person name="Ueno C."/>
            <person name="Dianou D."/>
            <person name="Shinjo R."/>
            <person name="Asakawa S."/>
        </authorList>
    </citation>
    <scope>NUCLEOTIDE SEQUENCE</scope>
    <source>
        <strain evidence="2">LMG27198</strain>
    </source>
</reference>
<evidence type="ECO:0008006" key="4">
    <source>
        <dbReference type="Google" id="ProtNLM"/>
    </source>
</evidence>
<keyword evidence="1" id="KW-0732">Signal</keyword>
<sequence length="164" mass="16728">MSEKKVMTLSLACLAVIAVAFAAKAEEKRVWTLSGLSGTGPRLLALSYGVPETDDDLGGFQCKARSGVVTLFVSATSSRLRPGRKATAILSAGDATASIAGRLTPNEEAGVPSFEGKLAADSRVLAALAGGGTMTVGVGPSRQSAPLAGAEEKFRKFVAACARQ</sequence>
<dbReference type="AlphaFoldDB" id="A0A9W6GXG9"/>
<organism evidence="2 3">
    <name type="scientific">Methylocystis echinoides</name>
    <dbReference type="NCBI Taxonomy" id="29468"/>
    <lineage>
        <taxon>Bacteria</taxon>
        <taxon>Pseudomonadati</taxon>
        <taxon>Pseudomonadota</taxon>
        <taxon>Alphaproteobacteria</taxon>
        <taxon>Hyphomicrobiales</taxon>
        <taxon>Methylocystaceae</taxon>
        <taxon>Methylocystis</taxon>
    </lineage>
</organism>
<dbReference type="Proteomes" id="UP001144323">
    <property type="component" value="Unassembled WGS sequence"/>
</dbReference>
<feature type="signal peptide" evidence="1">
    <location>
        <begin position="1"/>
        <end position="25"/>
    </location>
</feature>
<gene>
    <name evidence="2" type="ORF">LMG27198_36120</name>
</gene>
<keyword evidence="3" id="KW-1185">Reference proteome</keyword>